<protein>
    <recommendedName>
        <fullName evidence="9">TRAP transporter small permease protein</fullName>
    </recommendedName>
</protein>
<keyword evidence="4 9" id="KW-0997">Cell inner membrane</keyword>
<dbReference type="Pfam" id="PF04290">
    <property type="entry name" value="DctQ"/>
    <property type="match status" value="1"/>
</dbReference>
<keyword evidence="2 9" id="KW-0813">Transport</keyword>
<comment type="subcellular location">
    <subcellularLocation>
        <location evidence="1 9">Cell inner membrane</location>
        <topology evidence="1 9">Multi-pass membrane protein</topology>
    </subcellularLocation>
</comment>
<keyword evidence="3" id="KW-1003">Cell membrane</keyword>
<evidence type="ECO:0000259" key="10">
    <source>
        <dbReference type="Pfam" id="PF04290"/>
    </source>
</evidence>
<evidence type="ECO:0000256" key="5">
    <source>
        <dbReference type="ARBA" id="ARBA00022692"/>
    </source>
</evidence>
<evidence type="ECO:0000256" key="4">
    <source>
        <dbReference type="ARBA" id="ARBA00022519"/>
    </source>
</evidence>
<dbReference type="GO" id="GO:0015740">
    <property type="term" value="P:C4-dicarboxylate transport"/>
    <property type="evidence" value="ECO:0007669"/>
    <property type="project" value="TreeGrafter"/>
</dbReference>
<dbReference type="OrthoDB" id="7843639at2"/>
<organism evidence="11 12">
    <name type="scientific">Candidatus Filomicrobium marinum</name>
    <dbReference type="NCBI Taxonomy" id="1608628"/>
    <lineage>
        <taxon>Bacteria</taxon>
        <taxon>Pseudomonadati</taxon>
        <taxon>Pseudomonadota</taxon>
        <taxon>Alphaproteobacteria</taxon>
        <taxon>Hyphomicrobiales</taxon>
        <taxon>Hyphomicrobiaceae</taxon>
        <taxon>Filomicrobium</taxon>
    </lineage>
</organism>
<dbReference type="KEGG" id="fil:BN1229_v1_0271"/>
<keyword evidence="7 9" id="KW-0472">Membrane</keyword>
<dbReference type="PANTHER" id="PTHR35011">
    <property type="entry name" value="2,3-DIKETO-L-GULONATE TRAP TRANSPORTER SMALL PERMEASE PROTEIN YIAM"/>
    <property type="match status" value="1"/>
</dbReference>
<comment type="subunit">
    <text evidence="9">The complex comprises the extracytoplasmic solute receptor protein and the two transmembrane proteins.</text>
</comment>
<dbReference type="Proteomes" id="UP000033187">
    <property type="component" value="Chromosome 1"/>
</dbReference>
<dbReference type="InterPro" id="IPR055348">
    <property type="entry name" value="DctQ"/>
</dbReference>
<evidence type="ECO:0000313" key="11">
    <source>
        <dbReference type="EMBL" id="CPR15252.1"/>
    </source>
</evidence>
<evidence type="ECO:0000256" key="7">
    <source>
        <dbReference type="ARBA" id="ARBA00023136"/>
    </source>
</evidence>
<dbReference type="AlphaFoldDB" id="A0A0D6JA98"/>
<feature type="domain" description="Tripartite ATP-independent periplasmic transporters DctQ component" evidence="10">
    <location>
        <begin position="23"/>
        <end position="181"/>
    </location>
</feature>
<proteinExistence type="inferred from homology"/>
<keyword evidence="6 9" id="KW-1133">Transmembrane helix</keyword>
<evidence type="ECO:0000256" key="6">
    <source>
        <dbReference type="ARBA" id="ARBA00022989"/>
    </source>
</evidence>
<feature type="transmembrane region" description="Helical" evidence="9">
    <location>
        <begin position="83"/>
        <end position="105"/>
    </location>
</feature>
<dbReference type="InterPro" id="IPR007387">
    <property type="entry name" value="TRAP_DctQ"/>
</dbReference>
<name>A0A0D6JA98_9HYPH</name>
<dbReference type="EMBL" id="LN829119">
    <property type="protein sequence ID" value="CPR15252.1"/>
    <property type="molecule type" value="Genomic_DNA"/>
</dbReference>
<comment type="similarity">
    <text evidence="8 9">Belongs to the TRAP transporter small permease family.</text>
</comment>
<comment type="function">
    <text evidence="9">Part of the tripartite ATP-independent periplasmic (TRAP) transport system.</text>
</comment>
<feature type="transmembrane region" description="Helical" evidence="9">
    <location>
        <begin position="15"/>
        <end position="37"/>
    </location>
</feature>
<keyword evidence="5 9" id="KW-0812">Transmembrane</keyword>
<evidence type="ECO:0000256" key="3">
    <source>
        <dbReference type="ARBA" id="ARBA00022475"/>
    </source>
</evidence>
<dbReference type="GO" id="GO:0005886">
    <property type="term" value="C:plasma membrane"/>
    <property type="evidence" value="ECO:0007669"/>
    <property type="project" value="UniProtKB-SubCell"/>
</dbReference>
<accession>A0A0D6JA98</accession>
<sequence>MQTLSRFITRLEENILALLLASITLISFTQVIMRYVFNSGWNGALELTRILFAWMILFGMSYGIKAGTHLGIDAVVRLFPKPIYRITALFAALACILYAVILFSADWMQVLGANTRGGAMDYWTKMYKIGIGLDDLRYPEWVQQTFGLQDRVHRWVSYLILPVGLALLAFRSLQAFIDIARGKRETIIASHEAEDLVASTKQSIRE</sequence>
<dbReference type="RefSeq" id="WP_046479782.1">
    <property type="nucleotide sequence ID" value="NZ_LN829118.1"/>
</dbReference>
<dbReference type="KEGG" id="fiy:BN1229_v1_0275"/>
<evidence type="ECO:0000256" key="8">
    <source>
        <dbReference type="ARBA" id="ARBA00038436"/>
    </source>
</evidence>
<evidence type="ECO:0000256" key="1">
    <source>
        <dbReference type="ARBA" id="ARBA00004429"/>
    </source>
</evidence>
<evidence type="ECO:0000313" key="12">
    <source>
        <dbReference type="Proteomes" id="UP000033187"/>
    </source>
</evidence>
<evidence type="ECO:0000256" key="2">
    <source>
        <dbReference type="ARBA" id="ARBA00022448"/>
    </source>
</evidence>
<reference evidence="12" key="1">
    <citation type="submission" date="2015-02" db="EMBL/GenBank/DDBJ databases">
        <authorList>
            <person name="Chooi Y.-H."/>
        </authorList>
    </citation>
    <scope>NUCLEOTIDE SEQUENCE [LARGE SCALE GENOMIC DNA]</scope>
    <source>
        <strain evidence="12">strain Y</strain>
    </source>
</reference>
<feature type="transmembrane region" description="Helical" evidence="9">
    <location>
        <begin position="155"/>
        <end position="173"/>
    </location>
</feature>
<dbReference type="GO" id="GO:0022857">
    <property type="term" value="F:transmembrane transporter activity"/>
    <property type="evidence" value="ECO:0007669"/>
    <property type="project" value="UniProtKB-UniRule"/>
</dbReference>
<evidence type="ECO:0000256" key="9">
    <source>
        <dbReference type="RuleBase" id="RU369079"/>
    </source>
</evidence>
<keyword evidence="12" id="KW-1185">Reference proteome</keyword>
<gene>
    <name evidence="11" type="ORF">YBN1229_v1_0275</name>
</gene>
<dbReference type="PANTHER" id="PTHR35011:SF2">
    <property type="entry name" value="2,3-DIKETO-L-GULONATE TRAP TRANSPORTER SMALL PERMEASE PROTEIN YIAM"/>
    <property type="match status" value="1"/>
</dbReference>
<feature type="transmembrane region" description="Helical" evidence="9">
    <location>
        <begin position="43"/>
        <end position="62"/>
    </location>
</feature>